<reference evidence="1 2" key="1">
    <citation type="submission" date="2016-09" db="EMBL/GenBank/DDBJ databases">
        <title>Metabolic pathway, cell adaptation mechanisms and a novel monoxygenase revealed through proteogenomic-transcription analysis of a Sphingomonas haloaromaticamans strain degrading the fungicide ortho-phenylphenol.</title>
        <authorList>
            <person name="Perruchon C."/>
            <person name="Papadopoulou E.S."/>
            <person name="Rousidou C."/>
            <person name="Vasileiadis S."/>
            <person name="Tanou G."/>
            <person name="Amoutzias G."/>
            <person name="Molassiotis A."/>
            <person name="Karpouzas D.G."/>
        </authorList>
    </citation>
    <scope>NUCLEOTIDE SEQUENCE [LARGE SCALE GENOMIC DNA]</scope>
    <source>
        <strain evidence="1 2">P3</strain>
    </source>
</reference>
<sequence>MSQRRAGAADGAGALPPRGPIIVTADLGPADLARLDALRRAYYPADRNRVPAHLTLFHHLAPSLAEEAGRRLAAETRHAPPPAARIAGIMKLARGTAFRVDSPGLQAIRARLADAFDRYLTPPDAAPWRPHITIQNKVDASAAAALQREMARSFRPGPIAIAGLSLWRYEDGGWVAIGRHPFNRSGRSPRN</sequence>
<dbReference type="EMBL" id="MIPT01000001">
    <property type="protein sequence ID" value="OHT20317.1"/>
    <property type="molecule type" value="Genomic_DNA"/>
</dbReference>
<dbReference type="AlphaFoldDB" id="A0A1S1HDX8"/>
<dbReference type="SUPFAM" id="SSF55144">
    <property type="entry name" value="LigT-like"/>
    <property type="match status" value="1"/>
</dbReference>
<dbReference type="InterPro" id="IPR009097">
    <property type="entry name" value="Cyclic_Pdiesterase"/>
</dbReference>
<dbReference type="Proteomes" id="UP000179467">
    <property type="component" value="Unassembled WGS sequence"/>
</dbReference>
<accession>A0A1S1HDX8</accession>
<protein>
    <recommendedName>
        <fullName evidence="3">2',5' RNA ligase family</fullName>
    </recommendedName>
</protein>
<organism evidence="1 2">
    <name type="scientific">Edaphosphingomonas haloaromaticamans</name>
    <dbReference type="NCBI Taxonomy" id="653954"/>
    <lineage>
        <taxon>Bacteria</taxon>
        <taxon>Pseudomonadati</taxon>
        <taxon>Pseudomonadota</taxon>
        <taxon>Alphaproteobacteria</taxon>
        <taxon>Sphingomonadales</taxon>
        <taxon>Rhizorhabdaceae</taxon>
        <taxon>Edaphosphingomonas</taxon>
    </lineage>
</organism>
<name>A0A1S1HDX8_9SPHN</name>
<evidence type="ECO:0000313" key="1">
    <source>
        <dbReference type="EMBL" id="OHT20317.1"/>
    </source>
</evidence>
<comment type="caution">
    <text evidence="1">The sequence shown here is derived from an EMBL/GenBank/DDBJ whole genome shotgun (WGS) entry which is preliminary data.</text>
</comment>
<evidence type="ECO:0008006" key="3">
    <source>
        <dbReference type="Google" id="ProtNLM"/>
    </source>
</evidence>
<dbReference type="OrthoDB" id="793003at2"/>
<keyword evidence="2" id="KW-1185">Reference proteome</keyword>
<evidence type="ECO:0000313" key="2">
    <source>
        <dbReference type="Proteomes" id="UP000179467"/>
    </source>
</evidence>
<proteinExistence type="predicted"/>
<dbReference type="Pfam" id="PF13563">
    <property type="entry name" value="2_5_RNA_ligase2"/>
    <property type="match status" value="1"/>
</dbReference>
<dbReference type="Gene3D" id="3.90.1140.10">
    <property type="entry name" value="Cyclic phosphodiesterase"/>
    <property type="match status" value="1"/>
</dbReference>
<gene>
    <name evidence="1" type="ORF">BHE75_02314</name>
</gene>